<dbReference type="GO" id="GO:0008483">
    <property type="term" value="F:transaminase activity"/>
    <property type="evidence" value="ECO:0007669"/>
    <property type="project" value="UniProtKB-KW"/>
</dbReference>
<dbReference type="EMBL" id="CP043925">
    <property type="protein sequence ID" value="QHN09884.1"/>
    <property type="molecule type" value="Genomic_DNA"/>
</dbReference>
<name>A0A6I7D590_9GAMM</name>
<keyword evidence="1" id="KW-0032">Aminotransferase</keyword>
<keyword evidence="1" id="KW-0808">Transferase</keyword>
<evidence type="ECO:0000313" key="1">
    <source>
        <dbReference type="EMBL" id="QHN09884.1"/>
    </source>
</evidence>
<sequence length="862" mass="98547">MTLPSIPLPERIDQARLKWTSLQQQHLYFAPVRHHSPACAYAVLSLIDSVKPDYILIEGPDTFNSLIPSLTDKDTLPPVAIMGQAEYLHNDGNQEDREKSLHSAYFPFCEYSPEWQALRGGLRINAKTRFIDLPWAAQVNNEEYSDSQSRSLQKERYLAHSQFIAQLAKKCHCRDHDDVWEHLFELRNIEALADWQTLFNDTFIWCALARLDYEPEVLGSEGSSQREAHMLTHIQAIKQQEPNAKILIVTGGFHTLALIEGLAHSQSQSQSFAISSTEQKQFTKMQKMGENEQAWLIRYSFDRLDELNGYASGMPSPAFYQQAWQSLMQQHHDKLENNDAAKQPTQVYRNKMGIAFLSSVAQAIREKQFDNPPSYLAVKLAAEQSLRLALLRDHAGTGRYDLLDGLQSAFIKGSLDDSQSELWTEIKTCFSGYLLGKIPLGTATPPLVNETYERAKAFRFKLDDTLAKTTKCDVYRNPQHRLRSRFLHLLAFLEIHFAHRVNGPDFLSGHQLDLLFEEWQYAWTPNVEGELISLSEKGSQLEAIALSKLLSMEKQLEEQGQSRSSQSAVTLLIQAALIGLHQRIPSLFKLLDSYIQQDFRLESLTQCGHKLIHLWRGRQYLDITDELSLENRLHQVIPQAFFCLEQLAQGDEQQQESNLQALLSLRELIEFMPSLNNQHDYKSDFYQQLNRLDGQLDTVPLLKGAVDALRYLGSYIDENTLVTALNTTFSTGSSPEHAIGYFVGMMRTAPELVIRLPLLVDHLNTLLQQWDEERFIQILPDLRFAFSQLNPKQNAELAQYIANDIGLDTQALSLWQSEFSAKQMLEATKLNQKLQQRIMEQGMLSWFDAKKIEKGDTTHESA</sequence>
<protein>
    <submittedName>
        <fullName evidence="1">4-aminobutyrate aminotransferase</fullName>
    </submittedName>
</protein>
<dbReference type="RefSeq" id="WP_160230071.1">
    <property type="nucleotide sequence ID" value="NZ_CP043925.1"/>
</dbReference>
<accession>A0A6I7D590</accession>
<dbReference type="Proteomes" id="UP000464700">
    <property type="component" value="Chromosome"/>
</dbReference>
<dbReference type="KEGG" id="pcol:F1325_05190"/>
<evidence type="ECO:0000313" key="2">
    <source>
        <dbReference type="Proteomes" id="UP000464700"/>
    </source>
</evidence>
<dbReference type="Pfam" id="PF18934">
    <property type="entry name" value="DUF5682"/>
    <property type="match status" value="1"/>
</dbReference>
<reference evidence="1 2" key="1">
    <citation type="submission" date="2019-09" db="EMBL/GenBank/DDBJ databases">
        <title>Emergence of a chromosome-mediated tetracycline resistance gene in Proteus strain.</title>
        <authorList>
            <person name="He D."/>
            <person name="Wang L."/>
        </authorList>
    </citation>
    <scope>NUCLEOTIDE SEQUENCE [LARGE SCALE GENOMIC DNA]</scope>
    <source>
        <strain evidence="1 2">T60</strain>
    </source>
</reference>
<dbReference type="AlphaFoldDB" id="A0A6I7D590"/>
<proteinExistence type="predicted"/>
<organism evidence="1 2">
    <name type="scientific">Proteus columbae</name>
    <dbReference type="NCBI Taxonomy" id="1987580"/>
    <lineage>
        <taxon>Bacteria</taxon>
        <taxon>Pseudomonadati</taxon>
        <taxon>Pseudomonadota</taxon>
        <taxon>Gammaproteobacteria</taxon>
        <taxon>Enterobacterales</taxon>
        <taxon>Morganellaceae</taxon>
        <taxon>Proteus</taxon>
    </lineage>
</organism>
<gene>
    <name evidence="1" type="ORF">F1325_05190</name>
</gene>
<dbReference type="InterPro" id="IPR043737">
    <property type="entry name" value="DUF5682"/>
</dbReference>
<keyword evidence="2" id="KW-1185">Reference proteome</keyword>